<evidence type="ECO:0000256" key="9">
    <source>
        <dbReference type="RuleBase" id="RU003357"/>
    </source>
</evidence>
<keyword evidence="3 8" id="KW-1134">Transmembrane beta strand</keyword>
<dbReference type="Pfam" id="PF00593">
    <property type="entry name" value="TonB_dep_Rec_b-barrel"/>
    <property type="match status" value="1"/>
</dbReference>
<comment type="subcellular location">
    <subcellularLocation>
        <location evidence="1 8">Cell outer membrane</location>
        <topology evidence="1 8">Multi-pass membrane protein</topology>
    </subcellularLocation>
</comment>
<keyword evidence="6 8" id="KW-0472">Membrane</keyword>
<proteinExistence type="inferred from homology"/>
<keyword evidence="14" id="KW-1185">Reference proteome</keyword>
<dbReference type="PANTHER" id="PTHR47234:SF2">
    <property type="entry name" value="TONB-DEPENDENT RECEPTOR"/>
    <property type="match status" value="1"/>
</dbReference>
<dbReference type="GO" id="GO:0009279">
    <property type="term" value="C:cell outer membrane"/>
    <property type="evidence" value="ECO:0007669"/>
    <property type="project" value="UniProtKB-SubCell"/>
</dbReference>
<evidence type="ECO:0000256" key="4">
    <source>
        <dbReference type="ARBA" id="ARBA00022692"/>
    </source>
</evidence>
<feature type="domain" description="TonB-dependent receptor plug" evidence="12">
    <location>
        <begin position="55"/>
        <end position="166"/>
    </location>
</feature>
<dbReference type="InterPro" id="IPR012910">
    <property type="entry name" value="Plug_dom"/>
</dbReference>
<accession>A0A5C8LPW5</accession>
<dbReference type="Proteomes" id="UP000321814">
    <property type="component" value="Unassembled WGS sequence"/>
</dbReference>
<name>A0A5C8LPW5_9GAMM</name>
<organism evidence="13 14">
    <name type="scientific">Rheinheimera tangshanensis</name>
    <dbReference type="NCBI Taxonomy" id="400153"/>
    <lineage>
        <taxon>Bacteria</taxon>
        <taxon>Pseudomonadati</taxon>
        <taxon>Pseudomonadota</taxon>
        <taxon>Gammaproteobacteria</taxon>
        <taxon>Chromatiales</taxon>
        <taxon>Chromatiaceae</taxon>
        <taxon>Rheinheimera</taxon>
    </lineage>
</organism>
<keyword evidence="10" id="KW-0732">Signal</keyword>
<protein>
    <submittedName>
        <fullName evidence="13">TonB-dependent receptor</fullName>
    </submittedName>
</protein>
<dbReference type="OrthoDB" id="9815954at2"/>
<dbReference type="Gene3D" id="2.170.130.10">
    <property type="entry name" value="TonB-dependent receptor, plug domain"/>
    <property type="match status" value="1"/>
</dbReference>
<evidence type="ECO:0000259" key="11">
    <source>
        <dbReference type="Pfam" id="PF00593"/>
    </source>
</evidence>
<dbReference type="RefSeq" id="WP_147905339.1">
    <property type="nucleotide sequence ID" value="NZ_BAAAGC010000006.1"/>
</dbReference>
<dbReference type="Gene3D" id="2.40.170.20">
    <property type="entry name" value="TonB-dependent receptor, beta-barrel domain"/>
    <property type="match status" value="1"/>
</dbReference>
<evidence type="ECO:0000313" key="14">
    <source>
        <dbReference type="Proteomes" id="UP000321814"/>
    </source>
</evidence>
<feature type="signal peptide" evidence="10">
    <location>
        <begin position="1"/>
        <end position="28"/>
    </location>
</feature>
<comment type="caution">
    <text evidence="13">The sequence shown here is derived from an EMBL/GenBank/DDBJ whole genome shotgun (WGS) entry which is preliminary data.</text>
</comment>
<feature type="domain" description="TonB-dependent receptor-like beta-barrel" evidence="11">
    <location>
        <begin position="419"/>
        <end position="914"/>
    </location>
</feature>
<dbReference type="SUPFAM" id="SSF56935">
    <property type="entry name" value="Porins"/>
    <property type="match status" value="1"/>
</dbReference>
<keyword evidence="7 8" id="KW-0998">Cell outer membrane</keyword>
<keyword evidence="13" id="KW-0675">Receptor</keyword>
<dbReference type="PANTHER" id="PTHR47234">
    <property type="match status" value="1"/>
</dbReference>
<evidence type="ECO:0000256" key="6">
    <source>
        <dbReference type="ARBA" id="ARBA00023136"/>
    </source>
</evidence>
<evidence type="ECO:0000313" key="13">
    <source>
        <dbReference type="EMBL" id="TXK78003.1"/>
    </source>
</evidence>
<dbReference type="InterPro" id="IPR039426">
    <property type="entry name" value="TonB-dep_rcpt-like"/>
</dbReference>
<evidence type="ECO:0000259" key="12">
    <source>
        <dbReference type="Pfam" id="PF07715"/>
    </source>
</evidence>
<evidence type="ECO:0000256" key="10">
    <source>
        <dbReference type="SAM" id="SignalP"/>
    </source>
</evidence>
<evidence type="ECO:0000256" key="1">
    <source>
        <dbReference type="ARBA" id="ARBA00004571"/>
    </source>
</evidence>
<dbReference type="InterPro" id="IPR000531">
    <property type="entry name" value="Beta-barrel_TonB"/>
</dbReference>
<sequence>MFTNNKLSKAVRLAVAFGAASTAVFTGAVVAQEAEEAKEVERIEVTGSRIKRTDIETASPIQITSAEEIKAAGYTRIEDMLNSLPQIEASSTAFTANGTSGTATLDLRGIGANRTLVLVNGRRLQPGGLYSSSADVNQIPAALVERVEILTGGGSATYGADAVAGVVNFVMKDDFEGVELNAGYSGYQHKNDNSFIQSKMDAAGYDYETGNSGLDGKSKSLDLTVGGAFDGGKGHATAYASWRQVDEMLQKERDYASCALAAGTGNCGGSFTNAIPNFDIYPIFNGETDFNQNAFWTIEDNGGTTQFSEDVGVYNFAPVNHFMRPDDRFTLGSFVRYELNEHANVYTEVSYMNNRTIGQIAESGLFFEPFVFDADAAVFSDAQRDQLAAAFPGADQYSISIAKRNVEGGGRTANLEHNSFRIVTGMDGMINDTWSYDVSYQYGSASSSDAYKNDFYINYAGTRVGAAGEEECVGDCIPYKVFEFGGVTPEAAAQMAGAAIATGFTTQKVFNAFVTGETGWTVPGHSLPVAAVIGVEKRDVFFDRTVDTIYAEGALSGQGGPTLDLQGGYKVEEVFGELSVPLVEDVAVAENITLELGGRYSDYSTSGGENAFKTAIDWSVNSEWKLRASYNKAVRAPNVAELFASQGLGLWSGSDPCAGDDPSLSQAECANTGVTAAQYGNITPSAASQYNQIAGGNPELTPEVGKTLTVGIVGNPFENFNFSIDYWNIELSDVISALDPEETITQCGKTGIAAYCSLVNRAPSGSLWLSDDGFVTATNQNLGNEHYRGIDLSMNYSMDVGPGTLSTSLLGSYNMKKFFDPLPGVDGTSYDCSGLISTKCFPQPEWRHTMSFNYTTGGDWTAGAKWRYFGAVEFDGTSRNVLIGDEIEGVSFFDVVGSYALTENVSVQLGVNNVFDREPPLVGSTLANTNTIAGYWDLLGRYVHMNVTARF</sequence>
<keyword evidence="4 8" id="KW-0812">Transmembrane</keyword>
<evidence type="ECO:0000256" key="2">
    <source>
        <dbReference type="ARBA" id="ARBA00022448"/>
    </source>
</evidence>
<dbReference type="InterPro" id="IPR037066">
    <property type="entry name" value="Plug_dom_sf"/>
</dbReference>
<evidence type="ECO:0000256" key="8">
    <source>
        <dbReference type="PROSITE-ProRule" id="PRU01360"/>
    </source>
</evidence>
<evidence type="ECO:0000256" key="5">
    <source>
        <dbReference type="ARBA" id="ARBA00023077"/>
    </source>
</evidence>
<dbReference type="AlphaFoldDB" id="A0A5C8LPW5"/>
<comment type="similarity">
    <text evidence="8 9">Belongs to the TonB-dependent receptor family.</text>
</comment>
<reference evidence="13 14" key="1">
    <citation type="submission" date="2019-08" db="EMBL/GenBank/DDBJ databases">
        <title>Draft genome analysis of Rheinheimera tangshanensis isolated from the roots of fresh rice plants (Oryza sativa).</title>
        <authorList>
            <person name="Yu Q."/>
            <person name="Qi Y."/>
            <person name="Zhang H."/>
            <person name="Pu J."/>
        </authorList>
    </citation>
    <scope>NUCLEOTIDE SEQUENCE [LARGE SCALE GENOMIC DNA]</scope>
    <source>
        <strain evidence="13 14">JA3-B52</strain>
    </source>
</reference>
<feature type="chain" id="PRO_5022765260" evidence="10">
    <location>
        <begin position="29"/>
        <end position="951"/>
    </location>
</feature>
<dbReference type="EMBL" id="VRLR01000015">
    <property type="protein sequence ID" value="TXK78003.1"/>
    <property type="molecule type" value="Genomic_DNA"/>
</dbReference>
<dbReference type="Pfam" id="PF07715">
    <property type="entry name" value="Plug"/>
    <property type="match status" value="1"/>
</dbReference>
<gene>
    <name evidence="13" type="ORF">FU839_17115</name>
</gene>
<dbReference type="InterPro" id="IPR036942">
    <property type="entry name" value="Beta-barrel_TonB_sf"/>
</dbReference>
<dbReference type="PROSITE" id="PS52016">
    <property type="entry name" value="TONB_DEPENDENT_REC_3"/>
    <property type="match status" value="1"/>
</dbReference>
<keyword evidence="2 8" id="KW-0813">Transport</keyword>
<evidence type="ECO:0000256" key="3">
    <source>
        <dbReference type="ARBA" id="ARBA00022452"/>
    </source>
</evidence>
<keyword evidence="5 9" id="KW-0798">TonB box</keyword>
<evidence type="ECO:0000256" key="7">
    <source>
        <dbReference type="ARBA" id="ARBA00023237"/>
    </source>
</evidence>